<dbReference type="EMBL" id="CAJVPW010016310">
    <property type="protein sequence ID" value="CAG8668985.1"/>
    <property type="molecule type" value="Genomic_DNA"/>
</dbReference>
<protein>
    <submittedName>
        <fullName evidence="1">2627_t:CDS:1</fullName>
    </submittedName>
</protein>
<reference evidence="1" key="1">
    <citation type="submission" date="2021-06" db="EMBL/GenBank/DDBJ databases">
        <authorList>
            <person name="Kallberg Y."/>
            <person name="Tangrot J."/>
            <person name="Rosling A."/>
        </authorList>
    </citation>
    <scope>NUCLEOTIDE SEQUENCE</scope>
    <source>
        <strain evidence="1">28 12/20/2015</strain>
    </source>
</reference>
<name>A0ACA9NQ08_9GLOM</name>
<keyword evidence="2" id="KW-1185">Reference proteome</keyword>
<proteinExistence type="predicted"/>
<accession>A0ACA9NQ08</accession>
<feature type="non-terminal residue" evidence="1">
    <location>
        <position position="1"/>
    </location>
</feature>
<gene>
    <name evidence="1" type="ORF">SPELUC_LOCUS9573</name>
</gene>
<dbReference type="Proteomes" id="UP000789366">
    <property type="component" value="Unassembled WGS sequence"/>
</dbReference>
<evidence type="ECO:0000313" key="2">
    <source>
        <dbReference type="Proteomes" id="UP000789366"/>
    </source>
</evidence>
<comment type="caution">
    <text evidence="1">The sequence shown here is derived from an EMBL/GenBank/DDBJ whole genome shotgun (WGS) entry which is preliminary data.</text>
</comment>
<sequence>PRTVGTRQATLASEKDNPFSEMNEPNEAPDIDPQTKEYIDDACQRAISTFFNRMKELIDRQKEEQQQWNEQLKNTIESRFSQLEQVNLTDTEQQPDNNQLPEEEHTSPLTIDSTDTRELTTQGNYPPTPILNEIIANIKPSDVVS</sequence>
<evidence type="ECO:0000313" key="1">
    <source>
        <dbReference type="EMBL" id="CAG8668985.1"/>
    </source>
</evidence>
<organism evidence="1 2">
    <name type="scientific">Cetraspora pellucida</name>
    <dbReference type="NCBI Taxonomy" id="1433469"/>
    <lineage>
        <taxon>Eukaryota</taxon>
        <taxon>Fungi</taxon>
        <taxon>Fungi incertae sedis</taxon>
        <taxon>Mucoromycota</taxon>
        <taxon>Glomeromycotina</taxon>
        <taxon>Glomeromycetes</taxon>
        <taxon>Diversisporales</taxon>
        <taxon>Gigasporaceae</taxon>
        <taxon>Cetraspora</taxon>
    </lineage>
</organism>